<comment type="subunit">
    <text evidence="19">A voltage-gated sodium (Nav) channel consists of an ion-conducting pore-forming alpha subunit functional on its own that is regulated by one or more beta subunits. Forms homodimers and homotrimers. SCN3B is non-covalently associated with alpha subunits and induces the formation of alpha subunit oligomers, including trimers. Interacts with SCN5A/Nav1.5; regulatory subunit of SCN5A/Nav1.5. Interacts with SCN7A/Nav2.1; probable regulatory subunit of SCN7A/Nav2.1. Interacts with SCN10A; regulatory subunit of SCN10A/Nav1.8. Interacts with NFASC; probably involved in targeting the sodium channels to the nodes of Ranvier.</text>
</comment>
<keyword evidence="15" id="KW-0739">Sodium transport</keyword>
<dbReference type="PANTHER" id="PTHR10546">
    <property type="entry name" value="SODIUM CHANNEL SUBUNIT BETA-1 AND 3"/>
    <property type="match status" value="1"/>
</dbReference>
<comment type="caution">
    <text evidence="23">The sequence shown here is derived from an EMBL/GenBank/DDBJ whole genome shotgun (WGS) entry which is preliminary data.</text>
</comment>
<dbReference type="InterPro" id="IPR013106">
    <property type="entry name" value="Ig_V-set"/>
</dbReference>
<keyword evidence="16" id="KW-0407">Ion channel</keyword>
<sequence length="219" mass="25069">MTHRKLLLWSVLLSILCVRHCQAGCAEVDSLTEAVVGKSFLLGCISCKRREEVPASTTVDWHFRPQGETDFYHIFHYDHPTPSILHEDFAERLEWEGTEGPDVQIGAVRLHNVTLNDTGTFRCTLERTLRLPLSTEHVSISKEVELRVVLEANRELTAVISEIMMYVLIVGLQLWMIGVLIYCYRKVSAEREAYEARRALRQHNLPPDSKDNCDGVHLE</sequence>
<evidence type="ECO:0000256" key="4">
    <source>
        <dbReference type="ARBA" id="ARBA00022461"/>
    </source>
</evidence>
<evidence type="ECO:0000256" key="7">
    <source>
        <dbReference type="ARBA" id="ARBA00022729"/>
    </source>
</evidence>
<organism evidence="23 24">
    <name type="scientific">Megalops atlanticus</name>
    <name type="common">Tarpon</name>
    <name type="synonym">Clupea gigantea</name>
    <dbReference type="NCBI Taxonomy" id="7932"/>
    <lineage>
        <taxon>Eukaryota</taxon>
        <taxon>Metazoa</taxon>
        <taxon>Chordata</taxon>
        <taxon>Craniata</taxon>
        <taxon>Vertebrata</taxon>
        <taxon>Euteleostomi</taxon>
        <taxon>Actinopterygii</taxon>
        <taxon>Neopterygii</taxon>
        <taxon>Teleostei</taxon>
        <taxon>Elopiformes</taxon>
        <taxon>Megalopidae</taxon>
        <taxon>Megalops</taxon>
    </lineage>
</organism>
<keyword evidence="14" id="KW-0325">Glycoprotein</keyword>
<keyword evidence="11" id="KW-0406">Ion transport</keyword>
<dbReference type="InterPro" id="IPR036179">
    <property type="entry name" value="Ig-like_dom_sf"/>
</dbReference>
<dbReference type="GO" id="GO:0086091">
    <property type="term" value="P:regulation of heart rate by cardiac conduction"/>
    <property type="evidence" value="ECO:0007669"/>
    <property type="project" value="TreeGrafter"/>
</dbReference>
<name>A0A9D3T447_MEGAT</name>
<dbReference type="PROSITE" id="PS50835">
    <property type="entry name" value="IG_LIKE"/>
    <property type="match status" value="1"/>
</dbReference>
<evidence type="ECO:0000256" key="12">
    <source>
        <dbReference type="ARBA" id="ARBA00023136"/>
    </source>
</evidence>
<feature type="transmembrane region" description="Helical" evidence="20">
    <location>
        <begin position="163"/>
        <end position="184"/>
    </location>
</feature>
<evidence type="ECO:0000256" key="16">
    <source>
        <dbReference type="ARBA" id="ARBA00023303"/>
    </source>
</evidence>
<evidence type="ECO:0000256" key="10">
    <source>
        <dbReference type="ARBA" id="ARBA00023053"/>
    </source>
</evidence>
<keyword evidence="24" id="KW-1185">Reference proteome</keyword>
<dbReference type="FunFam" id="2.60.40.10:FF:000375">
    <property type="entry name" value="Sodium channel beta 1 subunit"/>
    <property type="match status" value="1"/>
</dbReference>
<dbReference type="InterPro" id="IPR027098">
    <property type="entry name" value="Na_channel_b1/b3"/>
</dbReference>
<keyword evidence="10" id="KW-0915">Sodium</keyword>
<dbReference type="SUPFAM" id="SSF48726">
    <property type="entry name" value="Immunoglobulin"/>
    <property type="match status" value="1"/>
</dbReference>
<evidence type="ECO:0000259" key="22">
    <source>
        <dbReference type="PROSITE" id="PS50835"/>
    </source>
</evidence>
<evidence type="ECO:0000256" key="9">
    <source>
        <dbReference type="ARBA" id="ARBA00022989"/>
    </source>
</evidence>
<evidence type="ECO:0000256" key="1">
    <source>
        <dbReference type="ARBA" id="ARBA00004251"/>
    </source>
</evidence>
<dbReference type="InterPro" id="IPR007110">
    <property type="entry name" value="Ig-like_dom"/>
</dbReference>
<keyword evidence="17" id="KW-0393">Immunoglobulin domain</keyword>
<comment type="subcellular location">
    <subcellularLocation>
        <location evidence="1">Cell membrane</location>
        <topology evidence="1">Single-pass type I membrane protein</topology>
    </subcellularLocation>
</comment>
<dbReference type="EMBL" id="JAFDVH010000010">
    <property type="protein sequence ID" value="KAG7469041.1"/>
    <property type="molecule type" value="Genomic_DNA"/>
</dbReference>
<dbReference type="GO" id="GO:0019871">
    <property type="term" value="F:sodium channel inhibitor activity"/>
    <property type="evidence" value="ECO:0007669"/>
    <property type="project" value="TreeGrafter"/>
</dbReference>
<dbReference type="Gene3D" id="2.60.40.10">
    <property type="entry name" value="Immunoglobulins"/>
    <property type="match status" value="1"/>
</dbReference>
<proteinExistence type="inferred from homology"/>
<evidence type="ECO:0000256" key="18">
    <source>
        <dbReference type="ARBA" id="ARBA00044530"/>
    </source>
</evidence>
<reference evidence="23" key="1">
    <citation type="submission" date="2021-01" db="EMBL/GenBank/DDBJ databases">
        <authorList>
            <person name="Zahm M."/>
            <person name="Roques C."/>
            <person name="Cabau C."/>
            <person name="Klopp C."/>
            <person name="Donnadieu C."/>
            <person name="Jouanno E."/>
            <person name="Lampietro C."/>
            <person name="Louis A."/>
            <person name="Herpin A."/>
            <person name="Echchiki A."/>
            <person name="Berthelot C."/>
            <person name="Parey E."/>
            <person name="Roest-Crollius H."/>
            <person name="Braasch I."/>
            <person name="Postlethwait J."/>
            <person name="Bobe J."/>
            <person name="Montfort J."/>
            <person name="Bouchez O."/>
            <person name="Begum T."/>
            <person name="Mejri S."/>
            <person name="Adams A."/>
            <person name="Chen W.-J."/>
            <person name="Guiguen Y."/>
        </authorList>
    </citation>
    <scope>NUCLEOTIDE SEQUENCE</scope>
    <source>
        <strain evidence="23">YG-15Mar2019-1</strain>
        <tissue evidence="23">Brain</tissue>
    </source>
</reference>
<evidence type="ECO:0000256" key="5">
    <source>
        <dbReference type="ARBA" id="ARBA00022475"/>
    </source>
</evidence>
<gene>
    <name evidence="23" type="ORF">MATL_G00124440</name>
</gene>
<dbReference type="PANTHER" id="PTHR10546:SF4">
    <property type="entry name" value="SODIUM CHANNEL SUBUNIT BETA-3"/>
    <property type="match status" value="1"/>
</dbReference>
<keyword evidence="12 20" id="KW-0472">Membrane</keyword>
<accession>A0A9D3T447</accession>
<dbReference type="GO" id="GO:0044325">
    <property type="term" value="F:transmembrane transporter binding"/>
    <property type="evidence" value="ECO:0007669"/>
    <property type="project" value="TreeGrafter"/>
</dbReference>
<dbReference type="GO" id="GO:0001518">
    <property type="term" value="C:voltage-gated sodium channel complex"/>
    <property type="evidence" value="ECO:0007669"/>
    <property type="project" value="InterPro"/>
</dbReference>
<feature type="chain" id="PRO_5039226777" description="Sodium channel regulatory subunit beta-3" evidence="21">
    <location>
        <begin position="24"/>
        <end position="219"/>
    </location>
</feature>
<keyword evidence="5" id="KW-1003">Cell membrane</keyword>
<evidence type="ECO:0000256" key="2">
    <source>
        <dbReference type="ARBA" id="ARBA00010404"/>
    </source>
</evidence>
<evidence type="ECO:0000256" key="17">
    <source>
        <dbReference type="ARBA" id="ARBA00023319"/>
    </source>
</evidence>
<keyword evidence="9 20" id="KW-1133">Transmembrane helix</keyword>
<evidence type="ECO:0000256" key="20">
    <source>
        <dbReference type="SAM" id="Phobius"/>
    </source>
</evidence>
<keyword evidence="4" id="KW-0894">Sodium channel</keyword>
<evidence type="ECO:0000256" key="6">
    <source>
        <dbReference type="ARBA" id="ARBA00022692"/>
    </source>
</evidence>
<evidence type="ECO:0000256" key="8">
    <source>
        <dbReference type="ARBA" id="ARBA00022882"/>
    </source>
</evidence>
<protein>
    <recommendedName>
        <fullName evidence="18">Sodium channel regulatory subunit beta-3</fullName>
    </recommendedName>
</protein>
<evidence type="ECO:0000256" key="14">
    <source>
        <dbReference type="ARBA" id="ARBA00023180"/>
    </source>
</evidence>
<evidence type="ECO:0000313" key="24">
    <source>
        <dbReference type="Proteomes" id="UP001046870"/>
    </source>
</evidence>
<keyword evidence="8" id="KW-0851">Voltage-gated channel</keyword>
<keyword evidence="7 21" id="KW-0732">Signal</keyword>
<dbReference type="OrthoDB" id="8868224at2759"/>
<evidence type="ECO:0000256" key="21">
    <source>
        <dbReference type="SAM" id="SignalP"/>
    </source>
</evidence>
<evidence type="ECO:0000256" key="19">
    <source>
        <dbReference type="ARBA" id="ARBA00049669"/>
    </source>
</evidence>
<dbReference type="Proteomes" id="UP001046870">
    <property type="component" value="Chromosome 10"/>
</dbReference>
<dbReference type="GO" id="GO:0005272">
    <property type="term" value="F:sodium channel activity"/>
    <property type="evidence" value="ECO:0007669"/>
    <property type="project" value="UniProtKB-KW"/>
</dbReference>
<evidence type="ECO:0000256" key="11">
    <source>
        <dbReference type="ARBA" id="ARBA00023065"/>
    </source>
</evidence>
<comment type="similarity">
    <text evidence="2">Belongs to the sodium channel auxiliary subunit SCN3B (TC 8.A.17) family.</text>
</comment>
<keyword evidence="6 20" id="KW-0812">Transmembrane</keyword>
<keyword evidence="3" id="KW-0813">Transport</keyword>
<feature type="signal peptide" evidence="21">
    <location>
        <begin position="1"/>
        <end position="23"/>
    </location>
</feature>
<evidence type="ECO:0000313" key="23">
    <source>
        <dbReference type="EMBL" id="KAG7469041.1"/>
    </source>
</evidence>
<evidence type="ECO:0000256" key="13">
    <source>
        <dbReference type="ARBA" id="ARBA00023157"/>
    </source>
</evidence>
<keyword evidence="13" id="KW-1015">Disulfide bond</keyword>
<dbReference type="Pfam" id="PF07686">
    <property type="entry name" value="V-set"/>
    <property type="match status" value="1"/>
</dbReference>
<dbReference type="AlphaFoldDB" id="A0A9D3T447"/>
<evidence type="ECO:0000256" key="3">
    <source>
        <dbReference type="ARBA" id="ARBA00022448"/>
    </source>
</evidence>
<feature type="domain" description="Ig-like" evidence="22">
    <location>
        <begin position="37"/>
        <end position="141"/>
    </location>
</feature>
<evidence type="ECO:0000256" key="15">
    <source>
        <dbReference type="ARBA" id="ARBA00023201"/>
    </source>
</evidence>
<dbReference type="GO" id="GO:0086002">
    <property type="term" value="P:cardiac muscle cell action potential involved in contraction"/>
    <property type="evidence" value="ECO:0007669"/>
    <property type="project" value="TreeGrafter"/>
</dbReference>
<dbReference type="InterPro" id="IPR013783">
    <property type="entry name" value="Ig-like_fold"/>
</dbReference>